<organism evidence="1 2">
    <name type="scientific">Chaetomium tenue</name>
    <dbReference type="NCBI Taxonomy" id="1854479"/>
    <lineage>
        <taxon>Eukaryota</taxon>
        <taxon>Fungi</taxon>
        <taxon>Dikarya</taxon>
        <taxon>Ascomycota</taxon>
        <taxon>Pezizomycotina</taxon>
        <taxon>Sordariomycetes</taxon>
        <taxon>Sordariomycetidae</taxon>
        <taxon>Sordariales</taxon>
        <taxon>Chaetomiaceae</taxon>
        <taxon>Chaetomium</taxon>
    </lineage>
</organism>
<evidence type="ECO:0000313" key="2">
    <source>
        <dbReference type="Proteomes" id="UP000724584"/>
    </source>
</evidence>
<evidence type="ECO:0000313" key="1">
    <source>
        <dbReference type="EMBL" id="KAH6650534.1"/>
    </source>
</evidence>
<proteinExistence type="predicted"/>
<reference evidence="1 2" key="1">
    <citation type="journal article" date="2021" name="Nat. Commun.">
        <title>Genetic determinants of endophytism in the Arabidopsis root mycobiome.</title>
        <authorList>
            <person name="Mesny F."/>
            <person name="Miyauchi S."/>
            <person name="Thiergart T."/>
            <person name="Pickel B."/>
            <person name="Atanasova L."/>
            <person name="Karlsson M."/>
            <person name="Huettel B."/>
            <person name="Barry K.W."/>
            <person name="Haridas S."/>
            <person name="Chen C."/>
            <person name="Bauer D."/>
            <person name="Andreopoulos W."/>
            <person name="Pangilinan J."/>
            <person name="LaButti K."/>
            <person name="Riley R."/>
            <person name="Lipzen A."/>
            <person name="Clum A."/>
            <person name="Drula E."/>
            <person name="Henrissat B."/>
            <person name="Kohler A."/>
            <person name="Grigoriev I.V."/>
            <person name="Martin F.M."/>
            <person name="Hacquard S."/>
        </authorList>
    </citation>
    <scope>NUCLEOTIDE SEQUENCE [LARGE SCALE GENOMIC DNA]</scope>
    <source>
        <strain evidence="1 2">MPI-SDFR-AT-0079</strain>
    </source>
</reference>
<keyword evidence="2" id="KW-1185">Reference proteome</keyword>
<sequence length="421" mass="49202">MAPPNSTPQMLVLEPLPENRWELERKTFSIEALATLPKQCYIFLDVKNYPNTDGQQRQKLLAHFNVPEFVSNNTCFELNGYFGSKASYDDQVAPPAKHVTSHTTWFRCLIKMVKKVEGKDAHDDCEEYVEGTKKDYRWFEMSFFTRWDRSGLSQVLCVDVPKDFPPELQRLLERRPEPLNFQDPFAMHVSLVDQIVVHADISVWRVRDPVRLLEKTRMRTGAIFGPIHEMSRHAIHTSEILEASIDTLKEMQHCRIAIHQRLHPDLGETYREQAKDYAQFQISLVKALKLRSDSNQERLKNEINLAFNSLARQDNSVMKSIALLTMIFLPATFISALFSTTFFNMSDEDGSWQVSNKLWIYFVTTVPATFVIVIVWRVWLAKSDPITRFFKQQIKWLRTLWKNLTTRYVRPQEVREKAAQP</sequence>
<name>A0ACB7PNV5_9PEZI</name>
<comment type="caution">
    <text evidence="1">The sequence shown here is derived from an EMBL/GenBank/DDBJ whole genome shotgun (WGS) entry which is preliminary data.</text>
</comment>
<gene>
    <name evidence="1" type="ORF">F5144DRAFT_556444</name>
</gene>
<accession>A0ACB7PNV5</accession>
<dbReference type="Proteomes" id="UP000724584">
    <property type="component" value="Unassembled WGS sequence"/>
</dbReference>
<protein>
    <submittedName>
        <fullName evidence="1">Uncharacterized protein</fullName>
    </submittedName>
</protein>
<dbReference type="EMBL" id="JAGIZQ010000001">
    <property type="protein sequence ID" value="KAH6650534.1"/>
    <property type="molecule type" value="Genomic_DNA"/>
</dbReference>